<dbReference type="InterPro" id="IPR012093">
    <property type="entry name" value="Pirin"/>
</dbReference>
<reference evidence="5 6" key="1">
    <citation type="submission" date="2020-03" db="EMBL/GenBank/DDBJ databases">
        <title>Genomic Encyclopedia of Type Strains, Phase IV (KMG-IV): sequencing the most valuable type-strain genomes for metagenomic binning, comparative biology and taxonomic classification.</title>
        <authorList>
            <person name="Goeker M."/>
        </authorList>
    </citation>
    <scope>NUCLEOTIDE SEQUENCE [LARGE SCALE GENOMIC DNA]</scope>
    <source>
        <strain evidence="5 6">DSM 105096</strain>
    </source>
</reference>
<sequence length="296" mass="33146">MSNNELPVNQRQSDVGNFMVGRLLPFRKKRQVGPFTFIDHMGPATLSAGRYMDVDQHPHIGLSTLTYLFKGRVEHKDSTGAHQIISPGDVGFMTGGSGVAHTERTPEEDRTGEDIELHGYQVWVALPKEKEEIDPHFDFYPAADNPKWEEDGVAFKLVAGKAFGKSAPLRGYSPLFMVDIHTEREKTINLAGQVAGEIAFVIVKGSITSNGQKVEAGQMLISKTDDRCEICLDSDTQLLLFGGEAFPEEHFLLWNFVSHSKERLQKAKEDWQNKVFPKVPGDNTYIPIPDYQQSKK</sequence>
<dbReference type="PANTHER" id="PTHR13903">
    <property type="entry name" value="PIRIN-RELATED"/>
    <property type="match status" value="1"/>
</dbReference>
<dbReference type="InterPro" id="IPR003829">
    <property type="entry name" value="Pirin_N_dom"/>
</dbReference>
<feature type="domain" description="Pirin N-terminal" evidence="3">
    <location>
        <begin position="24"/>
        <end position="124"/>
    </location>
</feature>
<evidence type="ECO:0000259" key="4">
    <source>
        <dbReference type="Pfam" id="PF05726"/>
    </source>
</evidence>
<dbReference type="Proteomes" id="UP000770785">
    <property type="component" value="Unassembled WGS sequence"/>
</dbReference>
<dbReference type="PANTHER" id="PTHR13903:SF8">
    <property type="entry name" value="PIRIN"/>
    <property type="match status" value="1"/>
</dbReference>
<comment type="caution">
    <text evidence="5">The sequence shown here is derived from an EMBL/GenBank/DDBJ whole genome shotgun (WGS) entry which is preliminary data.</text>
</comment>
<gene>
    <name evidence="5" type="ORF">GGR27_002682</name>
</gene>
<name>A0ABX0XE31_9BACT</name>
<feature type="domain" description="Pirin C-terminal" evidence="4">
    <location>
        <begin position="177"/>
        <end position="276"/>
    </location>
</feature>
<evidence type="ECO:0000256" key="1">
    <source>
        <dbReference type="ARBA" id="ARBA00008416"/>
    </source>
</evidence>
<dbReference type="Pfam" id="PF02678">
    <property type="entry name" value="Pirin"/>
    <property type="match status" value="1"/>
</dbReference>
<proteinExistence type="inferred from homology"/>
<dbReference type="RefSeq" id="WP_168038028.1">
    <property type="nucleotide sequence ID" value="NZ_JAATJH010000004.1"/>
</dbReference>
<evidence type="ECO:0000256" key="2">
    <source>
        <dbReference type="RuleBase" id="RU003457"/>
    </source>
</evidence>
<dbReference type="PIRSF" id="PIRSF006232">
    <property type="entry name" value="Pirin"/>
    <property type="match status" value="1"/>
</dbReference>
<dbReference type="Pfam" id="PF05726">
    <property type="entry name" value="Pirin_C"/>
    <property type="match status" value="1"/>
</dbReference>
<comment type="similarity">
    <text evidence="1 2">Belongs to the pirin family.</text>
</comment>
<evidence type="ECO:0000313" key="5">
    <source>
        <dbReference type="EMBL" id="NJC27169.1"/>
    </source>
</evidence>
<evidence type="ECO:0000313" key="6">
    <source>
        <dbReference type="Proteomes" id="UP000770785"/>
    </source>
</evidence>
<dbReference type="CDD" id="cd02909">
    <property type="entry name" value="cupin_pirin_N"/>
    <property type="match status" value="1"/>
</dbReference>
<organism evidence="5 6">
    <name type="scientific">Neolewinella antarctica</name>
    <dbReference type="NCBI Taxonomy" id="442734"/>
    <lineage>
        <taxon>Bacteria</taxon>
        <taxon>Pseudomonadati</taxon>
        <taxon>Bacteroidota</taxon>
        <taxon>Saprospiria</taxon>
        <taxon>Saprospirales</taxon>
        <taxon>Lewinellaceae</taxon>
        <taxon>Neolewinella</taxon>
    </lineage>
</organism>
<keyword evidence="6" id="KW-1185">Reference proteome</keyword>
<evidence type="ECO:0008006" key="7">
    <source>
        <dbReference type="Google" id="ProtNLM"/>
    </source>
</evidence>
<evidence type="ECO:0000259" key="3">
    <source>
        <dbReference type="Pfam" id="PF02678"/>
    </source>
</evidence>
<dbReference type="Gene3D" id="2.60.120.10">
    <property type="entry name" value="Jelly Rolls"/>
    <property type="match status" value="2"/>
</dbReference>
<protein>
    <recommendedName>
        <fullName evidence="7">Pirin</fullName>
    </recommendedName>
</protein>
<dbReference type="SUPFAM" id="SSF51182">
    <property type="entry name" value="RmlC-like cupins"/>
    <property type="match status" value="1"/>
</dbReference>
<dbReference type="InterPro" id="IPR011051">
    <property type="entry name" value="RmlC_Cupin_sf"/>
</dbReference>
<dbReference type="EMBL" id="JAATJH010000004">
    <property type="protein sequence ID" value="NJC27169.1"/>
    <property type="molecule type" value="Genomic_DNA"/>
</dbReference>
<accession>A0ABX0XE31</accession>
<dbReference type="InterPro" id="IPR014710">
    <property type="entry name" value="RmlC-like_jellyroll"/>
</dbReference>
<dbReference type="InterPro" id="IPR008778">
    <property type="entry name" value="Pirin_C_dom"/>
</dbReference>